<organism evidence="3 4">
    <name type="scientific">Falsiroseomonas stagni DSM 19981</name>
    <dbReference type="NCBI Taxonomy" id="1123062"/>
    <lineage>
        <taxon>Bacteria</taxon>
        <taxon>Pseudomonadati</taxon>
        <taxon>Pseudomonadota</taxon>
        <taxon>Alphaproteobacteria</taxon>
        <taxon>Acetobacterales</taxon>
        <taxon>Roseomonadaceae</taxon>
        <taxon>Falsiroseomonas</taxon>
    </lineage>
</organism>
<dbReference type="OrthoDB" id="7272280at2"/>
<dbReference type="RefSeq" id="WP_139226048.1">
    <property type="nucleotide sequence ID" value="NZ_FOSQ01000004.1"/>
</dbReference>
<feature type="region of interest" description="Disordered" evidence="1">
    <location>
        <begin position="106"/>
        <end position="153"/>
    </location>
</feature>
<gene>
    <name evidence="3" type="ORF">SAMN02745775_104179</name>
</gene>
<evidence type="ECO:0000313" key="3">
    <source>
        <dbReference type="EMBL" id="SFK59973.1"/>
    </source>
</evidence>
<feature type="compositionally biased region" description="Basic and acidic residues" evidence="1">
    <location>
        <begin position="61"/>
        <end position="73"/>
    </location>
</feature>
<evidence type="ECO:0000256" key="1">
    <source>
        <dbReference type="SAM" id="MobiDB-lite"/>
    </source>
</evidence>
<protein>
    <submittedName>
        <fullName evidence="3">Uncharacterized protein</fullName>
    </submittedName>
</protein>
<feature type="signal peptide" evidence="2">
    <location>
        <begin position="1"/>
        <end position="19"/>
    </location>
</feature>
<accession>A0A1I4AUI4</accession>
<dbReference type="STRING" id="1123062.SAMN02745775_104179"/>
<dbReference type="Proteomes" id="UP000199473">
    <property type="component" value="Unassembled WGS sequence"/>
</dbReference>
<name>A0A1I4AUI4_9PROT</name>
<feature type="chain" id="PRO_5011618610" evidence="2">
    <location>
        <begin position="20"/>
        <end position="153"/>
    </location>
</feature>
<reference evidence="3 4" key="1">
    <citation type="submission" date="2016-10" db="EMBL/GenBank/DDBJ databases">
        <authorList>
            <person name="de Groot N.N."/>
        </authorList>
    </citation>
    <scope>NUCLEOTIDE SEQUENCE [LARGE SCALE GENOMIC DNA]</scope>
    <source>
        <strain evidence="3 4">DSM 19981</strain>
    </source>
</reference>
<evidence type="ECO:0000313" key="4">
    <source>
        <dbReference type="Proteomes" id="UP000199473"/>
    </source>
</evidence>
<keyword evidence="4" id="KW-1185">Reference proteome</keyword>
<dbReference type="AlphaFoldDB" id="A0A1I4AUI4"/>
<feature type="compositionally biased region" description="Low complexity" evidence="1">
    <location>
        <begin position="118"/>
        <end position="136"/>
    </location>
</feature>
<dbReference type="PROSITE" id="PS51257">
    <property type="entry name" value="PROKAR_LIPOPROTEIN"/>
    <property type="match status" value="1"/>
</dbReference>
<proteinExistence type="predicted"/>
<keyword evidence="2" id="KW-0732">Signal</keyword>
<sequence length="153" mass="16104">MPSRLPLRLLVIAPIAALAACGAPLPSVSPITAPAPVPRGERDARYEACREQATRVVQYRERGQLMRSDETESGRGTMGVSPMMRVDNDRGAAQIDRDRLVAECLRASPDPVRGPGQAAATTTTTTTTDSATTTGTRRPATSRALPPPGAGGR</sequence>
<feature type="region of interest" description="Disordered" evidence="1">
    <location>
        <begin position="61"/>
        <end position="93"/>
    </location>
</feature>
<dbReference type="EMBL" id="FOSQ01000004">
    <property type="protein sequence ID" value="SFK59973.1"/>
    <property type="molecule type" value="Genomic_DNA"/>
</dbReference>
<evidence type="ECO:0000256" key="2">
    <source>
        <dbReference type="SAM" id="SignalP"/>
    </source>
</evidence>